<feature type="compositionally biased region" description="Polar residues" evidence="1">
    <location>
        <begin position="1003"/>
        <end position="1013"/>
    </location>
</feature>
<feature type="compositionally biased region" description="Basic and acidic residues" evidence="1">
    <location>
        <begin position="1090"/>
        <end position="1108"/>
    </location>
</feature>
<feature type="region of interest" description="Disordered" evidence="1">
    <location>
        <begin position="576"/>
        <end position="636"/>
    </location>
</feature>
<dbReference type="GO" id="GO:0016477">
    <property type="term" value="P:cell migration"/>
    <property type="evidence" value="ECO:0007669"/>
    <property type="project" value="TreeGrafter"/>
</dbReference>
<feature type="compositionally biased region" description="Polar residues" evidence="1">
    <location>
        <begin position="608"/>
        <end position="621"/>
    </location>
</feature>
<evidence type="ECO:0000256" key="1">
    <source>
        <dbReference type="SAM" id="MobiDB-lite"/>
    </source>
</evidence>
<dbReference type="EMBL" id="HADY01002099">
    <property type="protein sequence ID" value="SBP40584.1"/>
    <property type="molecule type" value="Transcribed_RNA"/>
</dbReference>
<feature type="compositionally biased region" description="Basic and acidic residues" evidence="1">
    <location>
        <begin position="849"/>
        <end position="859"/>
    </location>
</feature>
<sequence length="1256" mass="137227">MFTLQSLSVCDSKLKAGMHILLSALGGHAALAELDISGNNIGDTGAKMLAKALMTNTSLRSLSWDRNNVTWRGFQDVADALERNFTMQKISLPLNDITQSYRSNPNRTEEALHKMQQCLDRNGQRRSGGMEIQQALKSQQSEKVVQGMCQQLEDSIQRLSLYNNQMIQSDLLTAHEVLQNTRDSFKLLASLYEESRKCTSNEDWLNNILSETAAALTQEVTNNLQELCQEQMRHAAEVCPRAAQGSGVYKSLSECVSRTSRQAQIFLRSTLVGATGGIISARLRDMRQTLTVTLAESIVEQLLQDLSTMQDKMDNLLKENPFNTQRTIIPELRLMDGDFPTDDYTPAFWRKGLLSKSLRPATSIKSLLNADCVSQTKDRREGDGGGAPADDDRKGRCVLSQLPTATTLPLTASCPSPSSCTSLAPSPQVQRGRRRTEGEVETVDAAGAASEDTGASLNPSPSPTPIYSFCSREPKEEAAGCRGLHGPEAPFPRCKGPLPGFQSSASPMEPLPTQGQTLRHYTASRPRPQRTHRQPPSYRPQELVSEEKDEANEAMGRVDEGVEEFFTKKIISDYAPKGQWEESNPAQATSPESSPTPSSTIPFSSPSDIVTPSATTVTSPCVESDESFPSPDAPTLCTTHPISTTITVPTKNIKKRFGDFFAFKRARVGRAAKAGGEDDTGVEVVKVKKSSIADLIRPLREAKERERDKDRKRERGKGSEDDANIFYDTALKEETALTGCHLESYVREKIPPAKALTTATQLRETPPSYPTITTSPDLTAPVHRKLENAAVPVVSSHKTSPEVISPLTEQEMLSRGTSNGQKRLRVTKRLREGKSQSLILLTGLEPEDKDNTPSKKHASENTSSFEQKLQVMLQRMSAARIPPACIKLCQNRDEELRKASSEGAILDKPEPPPTHTKPRTMSTPSAEPRIVLRDPNGPEPHTAGPLPSVPPKPPLPTPAARPSSAPAASSPMERVLPTAQPTSQNGSQHGASPTLSPRKEVLSSVQARWSDVSAQDRSEKAQSVSEESLPKPRPRLKPLPQRRAVSVHEDALAMTQELKAVLQRSPIRFQGNRWDFPSCNEAEAQTTGDSGKRWHKEKDTGKMEELKVKGGRMGFSNLSAENKHPLQIKEDGSQSHCPSSKANADRTGAVAPRTSPKAPSTSERLPDLAQTAGKSPVTLAPWGQSPCTVSPSLQEKIPSTTLAPTKSTETLQVISRVHENQSAAAAEQRHGSPDRPEPHTQLSELAEPRTETPSSE</sequence>
<accession>A0A1A7ZD76</accession>
<dbReference type="GO" id="GO:0030027">
    <property type="term" value="C:lamellipodium"/>
    <property type="evidence" value="ECO:0007669"/>
    <property type="project" value="TreeGrafter"/>
</dbReference>
<gene>
    <name evidence="3" type="primary">RLTPR</name>
</gene>
<feature type="compositionally biased region" description="Low complexity" evidence="1">
    <location>
        <begin position="408"/>
        <end position="430"/>
    </location>
</feature>
<feature type="compositionally biased region" description="Polar residues" evidence="1">
    <location>
        <begin position="1185"/>
        <end position="1213"/>
    </location>
</feature>
<feature type="region of interest" description="Disordered" evidence="1">
    <location>
        <begin position="837"/>
        <end position="865"/>
    </location>
</feature>
<dbReference type="AlphaFoldDB" id="A0A1A7ZD76"/>
<reference evidence="3" key="1">
    <citation type="submission" date="2016-05" db="EMBL/GenBank/DDBJ databases">
        <authorList>
            <person name="Lavstsen T."/>
            <person name="Jespersen J.S."/>
        </authorList>
    </citation>
    <scope>NUCLEOTIDE SEQUENCE</scope>
    <source>
        <tissue evidence="3">Brain</tissue>
    </source>
</reference>
<feature type="compositionally biased region" description="Basic and acidic residues" evidence="1">
    <location>
        <begin position="1121"/>
        <end position="1133"/>
    </location>
</feature>
<feature type="compositionally biased region" description="Basic and acidic residues" evidence="1">
    <location>
        <begin position="897"/>
        <end position="910"/>
    </location>
</feature>
<proteinExistence type="predicted"/>
<feature type="compositionally biased region" description="Pro residues" evidence="1">
    <location>
        <begin position="947"/>
        <end position="959"/>
    </location>
</feature>
<dbReference type="InterPro" id="IPR031943">
    <property type="entry name" value="CARMIL_C"/>
</dbReference>
<feature type="region of interest" description="Disordered" evidence="1">
    <location>
        <begin position="1080"/>
        <end position="1256"/>
    </location>
</feature>
<feature type="compositionally biased region" description="Polar residues" evidence="1">
    <location>
        <begin position="979"/>
        <end position="995"/>
    </location>
</feature>
<dbReference type="SUPFAM" id="SSF52047">
    <property type="entry name" value="RNI-like"/>
    <property type="match status" value="1"/>
</dbReference>
<dbReference type="Pfam" id="PF16000">
    <property type="entry name" value="CARMIL_C"/>
    <property type="match status" value="2"/>
</dbReference>
<dbReference type="PANTHER" id="PTHR24112:SF32">
    <property type="entry name" value="CAPPING PROTEIN, ARP2_3 AND MYOSIN-I LINKER PROTEIN 2"/>
    <property type="match status" value="1"/>
</dbReference>
<dbReference type="PANTHER" id="PTHR24112">
    <property type="entry name" value="LEUCINE-RICH REPEAT, ISOFORM F-RELATED"/>
    <property type="match status" value="1"/>
</dbReference>
<dbReference type="InterPro" id="IPR032675">
    <property type="entry name" value="LRR_dom_sf"/>
</dbReference>
<feature type="region of interest" description="Disordered" evidence="1">
    <location>
        <begin position="897"/>
        <end position="1043"/>
    </location>
</feature>
<evidence type="ECO:0000259" key="2">
    <source>
        <dbReference type="Pfam" id="PF16000"/>
    </source>
</evidence>
<feature type="region of interest" description="Disordered" evidence="1">
    <location>
        <begin position="492"/>
        <end position="554"/>
    </location>
</feature>
<reference evidence="3" key="2">
    <citation type="submission" date="2016-06" db="EMBL/GenBank/DDBJ databases">
        <title>The genome of a short-lived fish provides insights into sex chromosome evolution and the genetic control of aging.</title>
        <authorList>
            <person name="Reichwald K."/>
            <person name="Felder M."/>
            <person name="Petzold A."/>
            <person name="Koch P."/>
            <person name="Groth M."/>
            <person name="Platzer M."/>
        </authorList>
    </citation>
    <scope>NUCLEOTIDE SEQUENCE</scope>
    <source>
        <tissue evidence="3">Brain</tissue>
    </source>
</reference>
<feature type="compositionally biased region" description="Low complexity" evidence="1">
    <location>
        <begin position="960"/>
        <end position="971"/>
    </location>
</feature>
<feature type="domain" description="CARMIL C-terminal" evidence="2">
    <location>
        <begin position="499"/>
        <end position="597"/>
    </location>
</feature>
<dbReference type="GO" id="GO:0034315">
    <property type="term" value="P:regulation of Arp2/3 complex-mediated actin nucleation"/>
    <property type="evidence" value="ECO:0007669"/>
    <property type="project" value="TreeGrafter"/>
</dbReference>
<feature type="region of interest" description="Disordered" evidence="1">
    <location>
        <begin position="408"/>
        <end position="462"/>
    </location>
</feature>
<dbReference type="SMART" id="SM00368">
    <property type="entry name" value="LRR_RI"/>
    <property type="match status" value="2"/>
</dbReference>
<feature type="region of interest" description="Disordered" evidence="1">
    <location>
        <begin position="757"/>
        <end position="777"/>
    </location>
</feature>
<dbReference type="Gene3D" id="3.80.10.10">
    <property type="entry name" value="Ribonuclease Inhibitor"/>
    <property type="match status" value="1"/>
</dbReference>
<organism evidence="3">
    <name type="scientific">Nothobranchius furzeri</name>
    <name type="common">Turquoise killifish</name>
    <dbReference type="NCBI Taxonomy" id="105023"/>
    <lineage>
        <taxon>Eukaryota</taxon>
        <taxon>Metazoa</taxon>
        <taxon>Chordata</taxon>
        <taxon>Craniata</taxon>
        <taxon>Vertebrata</taxon>
        <taxon>Euteleostomi</taxon>
        <taxon>Actinopterygii</taxon>
        <taxon>Neopterygii</taxon>
        <taxon>Teleostei</taxon>
        <taxon>Neoteleostei</taxon>
        <taxon>Acanthomorphata</taxon>
        <taxon>Ovalentaria</taxon>
        <taxon>Atherinomorphae</taxon>
        <taxon>Cyprinodontiformes</taxon>
        <taxon>Nothobranchiidae</taxon>
        <taxon>Nothobranchius</taxon>
    </lineage>
</organism>
<protein>
    <submittedName>
        <fullName evidence="3">RGD motif, leucine rich repeats, tropomodulin domain and proline-rich containing</fullName>
    </submittedName>
</protein>
<dbReference type="InterPro" id="IPR051279">
    <property type="entry name" value="PP1-Reg/Actin-Interact_Protein"/>
</dbReference>
<name>A0A1A7ZD76_NOTFU</name>
<feature type="domain" description="CARMIL C-terminal" evidence="2">
    <location>
        <begin position="235"/>
        <end position="407"/>
    </location>
</feature>
<evidence type="ECO:0000313" key="3">
    <source>
        <dbReference type="EMBL" id="SBP40584.1"/>
    </source>
</evidence>
<feature type="region of interest" description="Disordered" evidence="1">
    <location>
        <begin position="698"/>
        <end position="720"/>
    </location>
</feature>
<feature type="region of interest" description="Disordered" evidence="1">
    <location>
        <begin position="375"/>
        <end position="396"/>
    </location>
</feature>
<feature type="compositionally biased region" description="Basic and acidic residues" evidence="1">
    <location>
        <begin position="1227"/>
        <end position="1238"/>
    </location>
</feature>
<feature type="compositionally biased region" description="Low complexity" evidence="1">
    <location>
        <begin position="589"/>
        <end position="607"/>
    </location>
</feature>
<dbReference type="GO" id="GO:0005886">
    <property type="term" value="C:plasma membrane"/>
    <property type="evidence" value="ECO:0007669"/>
    <property type="project" value="TreeGrafter"/>
</dbReference>